<dbReference type="CDD" id="cd04488">
    <property type="entry name" value="RecG_wedge_OBF"/>
    <property type="match status" value="1"/>
</dbReference>
<dbReference type="NCBIfam" id="TIGR00643">
    <property type="entry name" value="recG"/>
    <property type="match status" value="1"/>
</dbReference>
<dbReference type="InterPro" id="IPR004609">
    <property type="entry name" value="ATP-dep_DNA_helicase_RecG"/>
</dbReference>
<comment type="catalytic activity">
    <reaction evidence="14">
        <text>ATP + H2O = ADP + phosphate + H(+)</text>
        <dbReference type="Rhea" id="RHEA:13065"/>
        <dbReference type="ChEBI" id="CHEBI:15377"/>
        <dbReference type="ChEBI" id="CHEBI:15378"/>
        <dbReference type="ChEBI" id="CHEBI:30616"/>
        <dbReference type="ChEBI" id="CHEBI:43474"/>
        <dbReference type="ChEBI" id="CHEBI:456216"/>
        <dbReference type="EC" id="5.6.2.4"/>
    </reaction>
</comment>
<dbReference type="SUPFAM" id="SSF50249">
    <property type="entry name" value="Nucleic acid-binding proteins"/>
    <property type="match status" value="1"/>
</dbReference>
<sequence length="646" mass="73261">MNKDLHDYPVRFVKGIGPGKAKLLARLGIETVADALYHIPYRYEDRRLNCRIADLKHELLQSVTGKVISTDIINTPRKRMKIFELVIADETGILRAKWFNQPYMKKLFSPGRMVILSGIVRRDSYSGAGLEMQNPDYEIPGSKHVRDSIHTSRIVPIYRTTAGLGLRALRTMMFNIVDVASTHLTEYMPDEILKRYDLLPIKEVFNHIHFPPPEADLDDLNRGVSACHRRLAFEEFFLLQAGLAVIRKGRGGEKGISFSPGGKLVKRLDEMLPFRLTNAQQRVFAEIQVDMRRPGPMNRLLQGDVGSGKTIVALKAMLVAVESGYQAALMAPTEILSEQHYLSVRILLEKLELRCVLLTGSKKERPLQEIESGDVHIIIGTHALIQENVRFHRLGMVVIDEQHRFGVMQRAMLRKKGLNPDVLVMTATPIPRTLSLTLYGDLDCSVIDELPPRRKQVITRLFREGDKGKLYGLIRSEIKKGRQAYIVYPLIEESEKMLLRSAIPGKEAFEKIFPDFRTGLIHGRMKPDEREEIMQSFKNGELDILVSTTVIEVGVDVPNASLMLIVHAERFGLSQLHQLRGRVGRGIHQSYCFLLAYGKLSEEARRRLDVMVGHTDGFRIAEEDFILRGPGEFFGTRQSGMPDLKV</sequence>
<keyword evidence="3" id="KW-0547">Nucleotide-binding</keyword>
<keyword evidence="8" id="KW-0238">DNA-binding</keyword>
<keyword evidence="7" id="KW-0067">ATP-binding</keyword>
<dbReference type="EMBL" id="UOGI01000036">
    <property type="protein sequence ID" value="VAX28949.1"/>
    <property type="molecule type" value="Genomic_DNA"/>
</dbReference>
<evidence type="ECO:0000256" key="7">
    <source>
        <dbReference type="ARBA" id="ARBA00022840"/>
    </source>
</evidence>
<keyword evidence="6 18" id="KW-0347">Helicase</keyword>
<evidence type="ECO:0000256" key="1">
    <source>
        <dbReference type="ARBA" id="ARBA00007504"/>
    </source>
</evidence>
<evidence type="ECO:0000256" key="6">
    <source>
        <dbReference type="ARBA" id="ARBA00022806"/>
    </source>
</evidence>
<dbReference type="CDD" id="cd17992">
    <property type="entry name" value="DEXHc_RecG"/>
    <property type="match status" value="1"/>
</dbReference>
<evidence type="ECO:0000256" key="9">
    <source>
        <dbReference type="ARBA" id="ARBA00023172"/>
    </source>
</evidence>
<dbReference type="PANTHER" id="PTHR47964:SF1">
    <property type="entry name" value="ATP-DEPENDENT DNA HELICASE HOMOLOG RECG, CHLOROPLASTIC"/>
    <property type="match status" value="1"/>
</dbReference>
<evidence type="ECO:0000256" key="2">
    <source>
        <dbReference type="ARBA" id="ARBA00017846"/>
    </source>
</evidence>
<dbReference type="GO" id="GO:0003677">
    <property type="term" value="F:DNA binding"/>
    <property type="evidence" value="ECO:0007669"/>
    <property type="project" value="UniProtKB-KW"/>
</dbReference>
<dbReference type="GO" id="GO:0016887">
    <property type="term" value="F:ATP hydrolysis activity"/>
    <property type="evidence" value="ECO:0007669"/>
    <property type="project" value="RHEA"/>
</dbReference>
<evidence type="ECO:0000256" key="13">
    <source>
        <dbReference type="ARBA" id="ARBA00034808"/>
    </source>
</evidence>
<dbReference type="InterPro" id="IPR033454">
    <property type="entry name" value="RecG_wedge"/>
</dbReference>
<dbReference type="InterPro" id="IPR011545">
    <property type="entry name" value="DEAD/DEAH_box_helicase_dom"/>
</dbReference>
<evidence type="ECO:0000256" key="8">
    <source>
        <dbReference type="ARBA" id="ARBA00023125"/>
    </source>
</evidence>
<dbReference type="NCBIfam" id="NF008168">
    <property type="entry name" value="PRK10917.2-2"/>
    <property type="match status" value="1"/>
</dbReference>
<evidence type="ECO:0000313" key="18">
    <source>
        <dbReference type="EMBL" id="VAX28949.1"/>
    </source>
</evidence>
<comment type="similarity">
    <text evidence="1">Belongs to the helicase family. RecG subfamily.</text>
</comment>
<dbReference type="InterPro" id="IPR014001">
    <property type="entry name" value="Helicase_ATP-bd"/>
</dbReference>
<dbReference type="Gene3D" id="2.40.50.140">
    <property type="entry name" value="Nucleic acid-binding proteins"/>
    <property type="match status" value="1"/>
</dbReference>
<dbReference type="GO" id="GO:0005524">
    <property type="term" value="F:ATP binding"/>
    <property type="evidence" value="ECO:0007669"/>
    <property type="project" value="UniProtKB-KW"/>
</dbReference>
<evidence type="ECO:0000256" key="11">
    <source>
        <dbReference type="ARBA" id="ARBA00023235"/>
    </source>
</evidence>
<keyword evidence="5 18" id="KW-0378">Hydrolase</keyword>
<dbReference type="GO" id="GO:0006281">
    <property type="term" value="P:DNA repair"/>
    <property type="evidence" value="ECO:0007669"/>
    <property type="project" value="UniProtKB-KW"/>
</dbReference>
<gene>
    <name evidence="18" type="ORF">MNBD_NITROSPIRAE03-392</name>
</gene>
<evidence type="ECO:0000256" key="14">
    <source>
        <dbReference type="ARBA" id="ARBA00048988"/>
    </source>
</evidence>
<dbReference type="GO" id="GO:0006310">
    <property type="term" value="P:DNA recombination"/>
    <property type="evidence" value="ECO:0007669"/>
    <property type="project" value="UniProtKB-KW"/>
</dbReference>
<evidence type="ECO:0000256" key="3">
    <source>
        <dbReference type="ARBA" id="ARBA00022741"/>
    </source>
</evidence>
<keyword evidence="10" id="KW-0234">DNA repair</keyword>
<dbReference type="PROSITE" id="PS51192">
    <property type="entry name" value="HELICASE_ATP_BIND_1"/>
    <property type="match status" value="1"/>
</dbReference>
<dbReference type="InterPro" id="IPR001650">
    <property type="entry name" value="Helicase_C-like"/>
</dbReference>
<organism evidence="18">
    <name type="scientific">hydrothermal vent metagenome</name>
    <dbReference type="NCBI Taxonomy" id="652676"/>
    <lineage>
        <taxon>unclassified sequences</taxon>
        <taxon>metagenomes</taxon>
        <taxon>ecological metagenomes</taxon>
    </lineage>
</organism>
<dbReference type="EC" id="5.6.2.4" evidence="13"/>
<dbReference type="GO" id="GO:0043138">
    <property type="term" value="F:3'-5' DNA helicase activity"/>
    <property type="evidence" value="ECO:0007669"/>
    <property type="project" value="UniProtKB-EC"/>
</dbReference>
<dbReference type="SUPFAM" id="SSF52540">
    <property type="entry name" value="P-loop containing nucleoside triphosphate hydrolases"/>
    <property type="match status" value="2"/>
</dbReference>
<dbReference type="SMART" id="SM00487">
    <property type="entry name" value="DEXDc"/>
    <property type="match status" value="1"/>
</dbReference>
<feature type="domain" description="Helicase C-terminal" evidence="17">
    <location>
        <begin position="466"/>
        <end position="626"/>
    </location>
</feature>
<evidence type="ECO:0000256" key="4">
    <source>
        <dbReference type="ARBA" id="ARBA00022763"/>
    </source>
</evidence>
<proteinExistence type="inferred from homology"/>
<dbReference type="InterPro" id="IPR047112">
    <property type="entry name" value="RecG/Mfd"/>
</dbReference>
<evidence type="ECO:0000259" key="16">
    <source>
        <dbReference type="PROSITE" id="PS51192"/>
    </source>
</evidence>
<comment type="catalytic activity">
    <reaction evidence="12">
        <text>Couples ATP hydrolysis with the unwinding of duplex DNA by translocating in the 3'-5' direction.</text>
        <dbReference type="EC" id="5.6.2.4"/>
    </reaction>
</comment>
<dbReference type="Pfam" id="PF00271">
    <property type="entry name" value="Helicase_C"/>
    <property type="match status" value="1"/>
</dbReference>
<dbReference type="Gene3D" id="3.40.50.300">
    <property type="entry name" value="P-loop containing nucleotide triphosphate hydrolases"/>
    <property type="match status" value="2"/>
</dbReference>
<evidence type="ECO:0000259" key="17">
    <source>
        <dbReference type="PROSITE" id="PS51194"/>
    </source>
</evidence>
<keyword evidence="11" id="KW-0413">Isomerase</keyword>
<feature type="domain" description="Helicase ATP-binding" evidence="16">
    <location>
        <begin position="290"/>
        <end position="447"/>
    </location>
</feature>
<dbReference type="CDD" id="cd18811">
    <property type="entry name" value="SF2_C_RecG"/>
    <property type="match status" value="1"/>
</dbReference>
<dbReference type="AlphaFoldDB" id="A0A3B1CFG6"/>
<dbReference type="InterPro" id="IPR012340">
    <property type="entry name" value="NA-bd_OB-fold"/>
</dbReference>
<name>A0A3B1CFG6_9ZZZZ</name>
<keyword evidence="4" id="KW-0227">DNA damage</keyword>
<accession>A0A3B1CFG6</accession>
<dbReference type="SMART" id="SM00490">
    <property type="entry name" value="HELICc"/>
    <property type="match status" value="1"/>
</dbReference>
<reference evidence="18" key="1">
    <citation type="submission" date="2018-06" db="EMBL/GenBank/DDBJ databases">
        <authorList>
            <person name="Zhirakovskaya E."/>
        </authorList>
    </citation>
    <scope>NUCLEOTIDE SEQUENCE</scope>
</reference>
<dbReference type="Pfam" id="PF00270">
    <property type="entry name" value="DEAD"/>
    <property type="match status" value="1"/>
</dbReference>
<feature type="non-terminal residue" evidence="18">
    <location>
        <position position="646"/>
    </location>
</feature>
<dbReference type="PANTHER" id="PTHR47964">
    <property type="entry name" value="ATP-DEPENDENT DNA HELICASE HOMOLOG RECG, CHLOROPLASTIC"/>
    <property type="match status" value="1"/>
</dbReference>
<dbReference type="InterPro" id="IPR027417">
    <property type="entry name" value="P-loop_NTPase"/>
</dbReference>
<protein>
    <recommendedName>
        <fullName evidence="2">ATP-dependent DNA helicase RecG</fullName>
        <ecNumber evidence="13">5.6.2.4</ecNumber>
    </recommendedName>
    <alternativeName>
        <fullName evidence="15">DNA branch migration protein RecG</fullName>
    </alternativeName>
</protein>
<dbReference type="NCBIfam" id="NF008165">
    <property type="entry name" value="PRK10917.1-3"/>
    <property type="match status" value="1"/>
</dbReference>
<keyword evidence="9" id="KW-0233">DNA recombination</keyword>
<evidence type="ECO:0000256" key="10">
    <source>
        <dbReference type="ARBA" id="ARBA00023204"/>
    </source>
</evidence>
<evidence type="ECO:0000256" key="12">
    <source>
        <dbReference type="ARBA" id="ARBA00034617"/>
    </source>
</evidence>
<evidence type="ECO:0000256" key="15">
    <source>
        <dbReference type="ARBA" id="ARBA00049803"/>
    </source>
</evidence>
<dbReference type="Pfam" id="PF17191">
    <property type="entry name" value="RecG_wedge"/>
    <property type="match status" value="1"/>
</dbReference>
<evidence type="ECO:0000256" key="5">
    <source>
        <dbReference type="ARBA" id="ARBA00022801"/>
    </source>
</evidence>
<dbReference type="PROSITE" id="PS51194">
    <property type="entry name" value="HELICASE_CTER"/>
    <property type="match status" value="1"/>
</dbReference>